<gene>
    <name evidence="3" type="ORF">GCM10009776_17390</name>
</gene>
<dbReference type="InterPro" id="IPR012338">
    <property type="entry name" value="Beta-lactam/transpept-like"/>
</dbReference>
<name>A0ABN2QNU9_9MICO</name>
<evidence type="ECO:0000259" key="2">
    <source>
        <dbReference type="Pfam" id="PF00144"/>
    </source>
</evidence>
<dbReference type="Pfam" id="PF00144">
    <property type="entry name" value="Beta-lactamase"/>
    <property type="match status" value="1"/>
</dbReference>
<dbReference type="SUPFAM" id="SSF56601">
    <property type="entry name" value="beta-lactamase/transpeptidase-like"/>
    <property type="match status" value="1"/>
</dbReference>
<dbReference type="RefSeq" id="WP_344093448.1">
    <property type="nucleotide sequence ID" value="NZ_BAAAOG010000002.1"/>
</dbReference>
<feature type="signal peptide" evidence="1">
    <location>
        <begin position="1"/>
        <end position="25"/>
    </location>
</feature>
<sequence>MPAQPRRLRAAAAVLAALGMLLSLAGCAVERRVDVGPLAQSDAAFSDETVTQLKDAVDFAMAVSGSSGAVVGVWAPWSGSWVAGIGTQSPGGAAVTADMQFRAGKITRAMTCDILFSVADEGTVRLDDNVSKYVPGVPEATGVTLQELCDGTSGIGSFSRQLRPLWLTNPTRVWDPRELASYGLGQRRAFKAGARYGDSDAGYVLLGLALERATGRSAQDLIAQYVTDPLNLTGTQLPAPSVATLVTTGPVLRGYQTLKGKDGYNCAKPLDITSLSASVGFTDAGVVSTIADLGRYGRALATGALLPKGTDRFAHPLAANASAPAWYTATGGTIQAGSLIGQFGAVPGYLSAVFSDRESGLTVALVLNNSAASGDVAGDLAWQLAAIASKTPAAAGQTAPEAGLPWTAGQYHDLIAKSAVCPLPAK</sequence>
<reference evidence="3 4" key="1">
    <citation type="journal article" date="2019" name="Int. J. Syst. Evol. Microbiol.">
        <title>The Global Catalogue of Microorganisms (GCM) 10K type strain sequencing project: providing services to taxonomists for standard genome sequencing and annotation.</title>
        <authorList>
            <consortium name="The Broad Institute Genomics Platform"/>
            <consortium name="The Broad Institute Genome Sequencing Center for Infectious Disease"/>
            <person name="Wu L."/>
            <person name="Ma J."/>
        </authorList>
    </citation>
    <scope>NUCLEOTIDE SEQUENCE [LARGE SCALE GENOMIC DNA]</scope>
    <source>
        <strain evidence="3 4">JCM 14901</strain>
    </source>
</reference>
<feature type="domain" description="Beta-lactamase-related" evidence="2">
    <location>
        <begin position="65"/>
        <end position="378"/>
    </location>
</feature>
<proteinExistence type="predicted"/>
<dbReference type="PANTHER" id="PTHR46825:SF7">
    <property type="entry name" value="D-ALANYL-D-ALANINE CARBOXYPEPTIDASE"/>
    <property type="match status" value="1"/>
</dbReference>
<dbReference type="GO" id="GO:0016787">
    <property type="term" value="F:hydrolase activity"/>
    <property type="evidence" value="ECO:0007669"/>
    <property type="project" value="UniProtKB-KW"/>
</dbReference>
<dbReference type="PANTHER" id="PTHR46825">
    <property type="entry name" value="D-ALANYL-D-ALANINE-CARBOXYPEPTIDASE/ENDOPEPTIDASE AMPH"/>
    <property type="match status" value="1"/>
</dbReference>
<keyword evidence="4" id="KW-1185">Reference proteome</keyword>
<dbReference type="Gene3D" id="3.40.710.10">
    <property type="entry name" value="DD-peptidase/beta-lactamase superfamily"/>
    <property type="match status" value="1"/>
</dbReference>
<dbReference type="InterPro" id="IPR050491">
    <property type="entry name" value="AmpC-like"/>
</dbReference>
<evidence type="ECO:0000256" key="1">
    <source>
        <dbReference type="SAM" id="SignalP"/>
    </source>
</evidence>
<dbReference type="EMBL" id="BAAAOG010000002">
    <property type="protein sequence ID" value="GAA1955806.1"/>
    <property type="molecule type" value="Genomic_DNA"/>
</dbReference>
<keyword evidence="3" id="KW-0378">Hydrolase</keyword>
<organism evidence="3 4">
    <name type="scientific">Microbacterium deminutum</name>
    <dbReference type="NCBI Taxonomy" id="344164"/>
    <lineage>
        <taxon>Bacteria</taxon>
        <taxon>Bacillati</taxon>
        <taxon>Actinomycetota</taxon>
        <taxon>Actinomycetes</taxon>
        <taxon>Micrococcales</taxon>
        <taxon>Microbacteriaceae</taxon>
        <taxon>Microbacterium</taxon>
    </lineage>
</organism>
<keyword evidence="1" id="KW-0732">Signal</keyword>
<evidence type="ECO:0000313" key="3">
    <source>
        <dbReference type="EMBL" id="GAA1955806.1"/>
    </source>
</evidence>
<protein>
    <submittedName>
        <fullName evidence="3">Serine hydrolase domain-containing protein</fullName>
    </submittedName>
</protein>
<dbReference type="Proteomes" id="UP001499933">
    <property type="component" value="Unassembled WGS sequence"/>
</dbReference>
<feature type="chain" id="PRO_5047123172" evidence="1">
    <location>
        <begin position="26"/>
        <end position="426"/>
    </location>
</feature>
<dbReference type="InterPro" id="IPR001466">
    <property type="entry name" value="Beta-lactam-related"/>
</dbReference>
<dbReference type="PROSITE" id="PS51257">
    <property type="entry name" value="PROKAR_LIPOPROTEIN"/>
    <property type="match status" value="1"/>
</dbReference>
<comment type="caution">
    <text evidence="3">The sequence shown here is derived from an EMBL/GenBank/DDBJ whole genome shotgun (WGS) entry which is preliminary data.</text>
</comment>
<accession>A0ABN2QNU9</accession>
<evidence type="ECO:0000313" key="4">
    <source>
        <dbReference type="Proteomes" id="UP001499933"/>
    </source>
</evidence>